<proteinExistence type="predicted"/>
<dbReference type="EMBL" id="OX451740">
    <property type="protein sequence ID" value="CAI8611808.1"/>
    <property type="molecule type" value="Genomic_DNA"/>
</dbReference>
<name>A0AAV1ARI4_VICFA</name>
<dbReference type="Proteomes" id="UP001157006">
    <property type="component" value="Chromosome 5"/>
</dbReference>
<dbReference type="AlphaFoldDB" id="A0AAV1ARI4"/>
<protein>
    <submittedName>
        <fullName evidence="1">Uncharacterized protein</fullName>
    </submittedName>
</protein>
<reference evidence="1 2" key="1">
    <citation type="submission" date="2023-01" db="EMBL/GenBank/DDBJ databases">
        <authorList>
            <person name="Kreplak J."/>
        </authorList>
    </citation>
    <scope>NUCLEOTIDE SEQUENCE [LARGE SCALE GENOMIC DNA]</scope>
</reference>
<keyword evidence="2" id="KW-1185">Reference proteome</keyword>
<evidence type="ECO:0000313" key="2">
    <source>
        <dbReference type="Proteomes" id="UP001157006"/>
    </source>
</evidence>
<evidence type="ECO:0000313" key="1">
    <source>
        <dbReference type="EMBL" id="CAI8611808.1"/>
    </source>
</evidence>
<organism evidence="1 2">
    <name type="scientific">Vicia faba</name>
    <name type="common">Broad bean</name>
    <name type="synonym">Faba vulgaris</name>
    <dbReference type="NCBI Taxonomy" id="3906"/>
    <lineage>
        <taxon>Eukaryota</taxon>
        <taxon>Viridiplantae</taxon>
        <taxon>Streptophyta</taxon>
        <taxon>Embryophyta</taxon>
        <taxon>Tracheophyta</taxon>
        <taxon>Spermatophyta</taxon>
        <taxon>Magnoliopsida</taxon>
        <taxon>eudicotyledons</taxon>
        <taxon>Gunneridae</taxon>
        <taxon>Pentapetalae</taxon>
        <taxon>rosids</taxon>
        <taxon>fabids</taxon>
        <taxon>Fabales</taxon>
        <taxon>Fabaceae</taxon>
        <taxon>Papilionoideae</taxon>
        <taxon>50 kb inversion clade</taxon>
        <taxon>NPAAA clade</taxon>
        <taxon>Hologalegina</taxon>
        <taxon>IRL clade</taxon>
        <taxon>Fabeae</taxon>
        <taxon>Vicia</taxon>
    </lineage>
</organism>
<accession>A0AAV1ARI4</accession>
<gene>
    <name evidence="1" type="ORF">VFH_V004080</name>
</gene>
<sequence length="117" mass="12789">MVLRDDFEGICWDILHRNPLSSADSVFNELLVEEIRLKSHSILIPDKGVLSTPSSAFAAPFHKGKLQVIQKIFKSPSSNVVVAAPTTVGSGSDCAYPSETTSQIYDIVEQLQKLLTT</sequence>